<dbReference type="InterPro" id="IPR037682">
    <property type="entry name" value="TonB_C"/>
</dbReference>
<evidence type="ECO:0000256" key="10">
    <source>
        <dbReference type="SAM" id="Phobius"/>
    </source>
</evidence>
<dbReference type="EMBL" id="JACXWD010000118">
    <property type="protein sequence ID" value="MBD3869580.1"/>
    <property type="molecule type" value="Genomic_DNA"/>
</dbReference>
<keyword evidence="9 10" id="KW-0472">Membrane</keyword>
<comment type="caution">
    <text evidence="12">The sequence shown here is derived from an EMBL/GenBank/DDBJ whole genome shotgun (WGS) entry which is preliminary data.</text>
</comment>
<dbReference type="SUPFAM" id="SSF74653">
    <property type="entry name" value="TolA/TonB C-terminal domain"/>
    <property type="match status" value="1"/>
</dbReference>
<keyword evidence="6 10" id="KW-0812">Transmembrane</keyword>
<proteinExistence type="inferred from homology"/>
<dbReference type="GO" id="GO:0055085">
    <property type="term" value="P:transmembrane transport"/>
    <property type="evidence" value="ECO:0007669"/>
    <property type="project" value="InterPro"/>
</dbReference>
<evidence type="ECO:0000256" key="9">
    <source>
        <dbReference type="ARBA" id="ARBA00023136"/>
    </source>
</evidence>
<keyword evidence="7" id="KW-0653">Protein transport</keyword>
<evidence type="ECO:0000256" key="3">
    <source>
        <dbReference type="ARBA" id="ARBA00022448"/>
    </source>
</evidence>
<organism evidence="12 13">
    <name type="scientific">Candidatus Polarisedimenticola svalbardensis</name>
    <dbReference type="NCBI Taxonomy" id="2886004"/>
    <lineage>
        <taxon>Bacteria</taxon>
        <taxon>Pseudomonadati</taxon>
        <taxon>Acidobacteriota</taxon>
        <taxon>Candidatus Polarisedimenticolia</taxon>
        <taxon>Candidatus Polarisedimenticolales</taxon>
        <taxon>Candidatus Polarisedimenticolaceae</taxon>
        <taxon>Candidatus Polarisedimenticola</taxon>
    </lineage>
</organism>
<evidence type="ECO:0000256" key="6">
    <source>
        <dbReference type="ARBA" id="ARBA00022692"/>
    </source>
</evidence>
<feature type="domain" description="TonB C-terminal" evidence="11">
    <location>
        <begin position="135"/>
        <end position="226"/>
    </location>
</feature>
<dbReference type="InterPro" id="IPR006260">
    <property type="entry name" value="TonB/TolA_C"/>
</dbReference>
<gene>
    <name evidence="12" type="ORF">IFK94_15780</name>
</gene>
<comment type="similarity">
    <text evidence="2">Belongs to the TonB family.</text>
</comment>
<dbReference type="Pfam" id="PF03544">
    <property type="entry name" value="TonB_C"/>
    <property type="match status" value="1"/>
</dbReference>
<dbReference type="Gene3D" id="3.30.1150.10">
    <property type="match status" value="1"/>
</dbReference>
<keyword evidence="4" id="KW-1003">Cell membrane</keyword>
<dbReference type="PROSITE" id="PS52015">
    <property type="entry name" value="TONB_CTD"/>
    <property type="match status" value="1"/>
</dbReference>
<dbReference type="AlphaFoldDB" id="A0A8J6Y2S9"/>
<accession>A0A8J6Y2S9</accession>
<dbReference type="GO" id="GO:0015031">
    <property type="term" value="P:protein transport"/>
    <property type="evidence" value="ECO:0007669"/>
    <property type="project" value="UniProtKB-KW"/>
</dbReference>
<name>A0A8J6Y2S9_9BACT</name>
<keyword evidence="5" id="KW-0997">Cell inner membrane</keyword>
<evidence type="ECO:0000256" key="7">
    <source>
        <dbReference type="ARBA" id="ARBA00022927"/>
    </source>
</evidence>
<reference evidence="12 13" key="1">
    <citation type="submission" date="2020-08" db="EMBL/GenBank/DDBJ databases">
        <title>Acidobacteriota in marine sediments use diverse sulfur dissimilation pathways.</title>
        <authorList>
            <person name="Wasmund K."/>
        </authorList>
    </citation>
    <scope>NUCLEOTIDE SEQUENCE [LARGE SCALE GENOMIC DNA]</scope>
    <source>
        <strain evidence="12">MAG AM4</strain>
    </source>
</reference>
<keyword evidence="3" id="KW-0813">Transport</keyword>
<dbReference type="InterPro" id="IPR051045">
    <property type="entry name" value="TonB-dependent_transducer"/>
</dbReference>
<dbReference type="NCBIfam" id="TIGR01352">
    <property type="entry name" value="tonB_Cterm"/>
    <property type="match status" value="1"/>
</dbReference>
<dbReference type="PANTHER" id="PTHR33446:SF2">
    <property type="entry name" value="PROTEIN TONB"/>
    <property type="match status" value="1"/>
</dbReference>
<evidence type="ECO:0000256" key="2">
    <source>
        <dbReference type="ARBA" id="ARBA00006555"/>
    </source>
</evidence>
<evidence type="ECO:0000313" key="13">
    <source>
        <dbReference type="Proteomes" id="UP000648239"/>
    </source>
</evidence>
<dbReference type="Proteomes" id="UP000648239">
    <property type="component" value="Unassembled WGS sequence"/>
</dbReference>
<sequence>MQNTVPHPLLAAPRSDGKFLRVAFLFALTVHVIVLLIPWKKEPYVPQPEPVIEGIVLTPYDIEPPQPEVRNIVEIEPRTRKVPLPSADPEPEMLEPLSEEVYVDQPVAYEGETDELLLDRPEPPAPGIYESWERDLVLPVRLASSADPEYPELGVVSRTGGMVILQAVVDETGRVVELEILRAPVPDVGFSQAALDAVAAWRYRPGTVNGRPVAVRMTVQVEFSLE</sequence>
<protein>
    <submittedName>
        <fullName evidence="12">TonB family protein</fullName>
    </submittedName>
</protein>
<comment type="subcellular location">
    <subcellularLocation>
        <location evidence="1">Cell inner membrane</location>
        <topology evidence="1">Single-pass membrane protein</topology>
        <orientation evidence="1">Periplasmic side</orientation>
    </subcellularLocation>
</comment>
<evidence type="ECO:0000256" key="8">
    <source>
        <dbReference type="ARBA" id="ARBA00022989"/>
    </source>
</evidence>
<evidence type="ECO:0000259" key="11">
    <source>
        <dbReference type="PROSITE" id="PS52015"/>
    </source>
</evidence>
<evidence type="ECO:0000256" key="1">
    <source>
        <dbReference type="ARBA" id="ARBA00004383"/>
    </source>
</evidence>
<keyword evidence="8 10" id="KW-1133">Transmembrane helix</keyword>
<evidence type="ECO:0000256" key="4">
    <source>
        <dbReference type="ARBA" id="ARBA00022475"/>
    </source>
</evidence>
<feature type="transmembrane region" description="Helical" evidence="10">
    <location>
        <begin position="20"/>
        <end position="39"/>
    </location>
</feature>
<evidence type="ECO:0000313" key="12">
    <source>
        <dbReference type="EMBL" id="MBD3869580.1"/>
    </source>
</evidence>
<dbReference type="GO" id="GO:0031992">
    <property type="term" value="F:energy transducer activity"/>
    <property type="evidence" value="ECO:0007669"/>
    <property type="project" value="TreeGrafter"/>
</dbReference>
<dbReference type="GO" id="GO:0098797">
    <property type="term" value="C:plasma membrane protein complex"/>
    <property type="evidence" value="ECO:0007669"/>
    <property type="project" value="TreeGrafter"/>
</dbReference>
<evidence type="ECO:0000256" key="5">
    <source>
        <dbReference type="ARBA" id="ARBA00022519"/>
    </source>
</evidence>
<dbReference type="PANTHER" id="PTHR33446">
    <property type="entry name" value="PROTEIN TONB-RELATED"/>
    <property type="match status" value="1"/>
</dbReference>